<feature type="compositionally biased region" description="Polar residues" evidence="14">
    <location>
        <begin position="514"/>
        <end position="535"/>
    </location>
</feature>
<evidence type="ECO:0000256" key="8">
    <source>
        <dbReference type="ARBA" id="ARBA00023295"/>
    </source>
</evidence>
<evidence type="ECO:0000256" key="4">
    <source>
        <dbReference type="ARBA" id="ARBA00022729"/>
    </source>
</evidence>
<dbReference type="EC" id="3.2.1.-" evidence="13"/>
<dbReference type="RefSeq" id="XP_007772111.1">
    <property type="nucleotide sequence ID" value="XM_007773921.1"/>
</dbReference>
<dbReference type="GeneID" id="19198750"/>
<evidence type="ECO:0000256" key="7">
    <source>
        <dbReference type="ARBA" id="ARBA00023180"/>
    </source>
</evidence>
<accession>A0A5M3MGK8</accession>
<dbReference type="GO" id="GO:0005975">
    <property type="term" value="P:carbohydrate metabolic process"/>
    <property type="evidence" value="ECO:0007669"/>
    <property type="project" value="InterPro"/>
</dbReference>
<dbReference type="SUPFAM" id="SSF48225">
    <property type="entry name" value="Seven-hairpin glycosidases"/>
    <property type="match status" value="1"/>
</dbReference>
<comment type="catalytic activity">
    <reaction evidence="10">
        <text>N(4)-(alpha-D-Man-(1-&gt;2)-alpha-D-Man-(1-&gt;2)-alpha-D-Man-(1-&gt;3)-[alpha-D-Man-(1-&gt;2)-alpha-D-Man-(1-&gt;3)-[alpha-D-Man-(1-&gt;2)-alpha-D-Man-(1-&gt;6)]-alpha-D-Man-(1-&gt;6)]-beta-D-Man-(1-&gt;4)-beta-D-GlcNAc-(1-&gt;4)-beta-D-GlcNAc)-L-asparaginyl-[protein] (N-glucan mannose isomer 9A1,2,3B1,2,3) + 4 H2O = N(4)-(alpha-D-Man-(1-&gt;3)-[alpha-D-Man-(1-&gt;3)-[alpha-D-Man-(1-&gt;6)]-alpha-D-Man-(1-&gt;6)]-beta-D-Man-(1-&gt;4)-beta-D-GlcNAc-(1-&gt;4)-beta-D-GlcNAc)-L-asparaginyl-[protein] (N-glucan mannose isomer 5A1,2) + 4 beta-D-mannose</text>
        <dbReference type="Rhea" id="RHEA:56008"/>
        <dbReference type="Rhea" id="RHEA-COMP:14356"/>
        <dbReference type="Rhea" id="RHEA-COMP:14367"/>
        <dbReference type="ChEBI" id="CHEBI:15377"/>
        <dbReference type="ChEBI" id="CHEBI:28563"/>
        <dbReference type="ChEBI" id="CHEBI:59087"/>
        <dbReference type="ChEBI" id="CHEBI:139493"/>
        <dbReference type="EC" id="3.2.1.113"/>
    </reaction>
</comment>
<dbReference type="InterPro" id="IPR012341">
    <property type="entry name" value="6hp_glycosidase-like_sf"/>
</dbReference>
<name>A0A5M3MGK8_CONPW</name>
<evidence type="ECO:0000256" key="13">
    <source>
        <dbReference type="RuleBase" id="RU361193"/>
    </source>
</evidence>
<evidence type="ECO:0000313" key="16">
    <source>
        <dbReference type="EMBL" id="EIW77755.1"/>
    </source>
</evidence>
<dbReference type="PRINTS" id="PR00747">
    <property type="entry name" value="GLYHDRLASE47"/>
</dbReference>
<evidence type="ECO:0000256" key="5">
    <source>
        <dbReference type="ARBA" id="ARBA00022801"/>
    </source>
</evidence>
<dbReference type="InterPro" id="IPR050749">
    <property type="entry name" value="Glycosyl_Hydrolase_47"/>
</dbReference>
<evidence type="ECO:0000256" key="11">
    <source>
        <dbReference type="PIRSR" id="PIRSR601382-2"/>
    </source>
</evidence>
<evidence type="ECO:0000256" key="2">
    <source>
        <dbReference type="ARBA" id="ARBA00004922"/>
    </source>
</evidence>
<keyword evidence="7" id="KW-0325">Glycoprotein</keyword>
<keyword evidence="11" id="KW-0479">Metal-binding</keyword>
<dbReference type="PANTHER" id="PTHR11742">
    <property type="entry name" value="MANNOSYL-OLIGOSACCHARIDE ALPHA-1,2-MANNOSIDASE-RELATED"/>
    <property type="match status" value="1"/>
</dbReference>
<dbReference type="EMBL" id="JH711583">
    <property type="protein sequence ID" value="EIW77755.1"/>
    <property type="molecule type" value="Genomic_DNA"/>
</dbReference>
<evidence type="ECO:0000256" key="9">
    <source>
        <dbReference type="ARBA" id="ARBA00047669"/>
    </source>
</evidence>
<feature type="chain" id="PRO_5024426701" description="alpha-1,2-Mannosidase" evidence="15">
    <location>
        <begin position="23"/>
        <end position="535"/>
    </location>
</feature>
<feature type="disulfide bond" evidence="12">
    <location>
        <begin position="323"/>
        <end position="352"/>
    </location>
</feature>
<comment type="catalytic activity">
    <reaction evidence="9">
        <text>N(4)-(alpha-D-Man-(1-&gt;2)-alpha-D-Man-(1-&gt;2)-alpha-D-Man-(1-&gt;3)-[alpha-D-Man-(1-&gt;3)-[alpha-D-Man-(1-&gt;2)-alpha-D-Man-(1-&gt;6)]-alpha-D-Man-(1-&gt;6)]-beta-D-Man-(1-&gt;4)-beta-D-GlcNAc-(1-&gt;4)-beta-D-GlcNAc)-L-asparaginyl-[protein] (N-glucan mannose isomer 8A1,2,3B1,3) + 3 H2O = N(4)-(alpha-D-Man-(1-&gt;3)-[alpha-D-Man-(1-&gt;3)-[alpha-D-Man-(1-&gt;6)]-alpha-D-Man-(1-&gt;6)]-beta-D-Man-(1-&gt;4)-beta-D-GlcNAc-(1-&gt;4)-beta-D-GlcNAc)-L-asparaginyl-[protein] (N-glucan mannose isomer 5A1,2) + 3 beta-D-mannose</text>
        <dbReference type="Rhea" id="RHEA:56028"/>
        <dbReference type="Rhea" id="RHEA-COMP:14358"/>
        <dbReference type="Rhea" id="RHEA-COMP:14367"/>
        <dbReference type="ChEBI" id="CHEBI:15377"/>
        <dbReference type="ChEBI" id="CHEBI:28563"/>
        <dbReference type="ChEBI" id="CHEBI:59087"/>
        <dbReference type="ChEBI" id="CHEBI:60628"/>
        <dbReference type="EC" id="3.2.1.113"/>
    </reaction>
</comment>
<comment type="caution">
    <text evidence="16">The sequence shown here is derived from an EMBL/GenBank/DDBJ whole genome shotgun (WGS) entry which is preliminary data.</text>
</comment>
<organism evidence="16 17">
    <name type="scientific">Coniophora puteana (strain RWD-64-598)</name>
    <name type="common">Brown rot fungus</name>
    <dbReference type="NCBI Taxonomy" id="741705"/>
    <lineage>
        <taxon>Eukaryota</taxon>
        <taxon>Fungi</taxon>
        <taxon>Dikarya</taxon>
        <taxon>Basidiomycota</taxon>
        <taxon>Agaricomycotina</taxon>
        <taxon>Agaricomycetes</taxon>
        <taxon>Agaricomycetidae</taxon>
        <taxon>Boletales</taxon>
        <taxon>Coniophorineae</taxon>
        <taxon>Coniophoraceae</taxon>
        <taxon>Coniophora</taxon>
    </lineage>
</organism>
<evidence type="ECO:0000256" key="10">
    <source>
        <dbReference type="ARBA" id="ARBA00048605"/>
    </source>
</evidence>
<dbReference type="GO" id="GO:0005783">
    <property type="term" value="C:endoplasmic reticulum"/>
    <property type="evidence" value="ECO:0007669"/>
    <property type="project" value="TreeGrafter"/>
</dbReference>
<dbReference type="OMA" id="LILEWHR"/>
<evidence type="ECO:0000256" key="14">
    <source>
        <dbReference type="SAM" id="MobiDB-lite"/>
    </source>
</evidence>
<feature type="binding site" evidence="11">
    <location>
        <position position="493"/>
    </location>
    <ligand>
        <name>Ca(2+)</name>
        <dbReference type="ChEBI" id="CHEBI:29108"/>
    </ligand>
</feature>
<dbReference type="KEGG" id="cput:CONPUDRAFT_109018"/>
<keyword evidence="17" id="KW-1185">Reference proteome</keyword>
<keyword evidence="8 13" id="KW-0326">Glycosidase</keyword>
<dbReference type="InterPro" id="IPR001382">
    <property type="entry name" value="Glyco_hydro_47"/>
</dbReference>
<dbReference type="Proteomes" id="UP000053558">
    <property type="component" value="Unassembled WGS sequence"/>
</dbReference>
<gene>
    <name evidence="16" type="ORF">CONPUDRAFT_109018</name>
</gene>
<protein>
    <recommendedName>
        <fullName evidence="13">alpha-1,2-Mannosidase</fullName>
        <ecNumber evidence="13">3.2.1.-</ecNumber>
    </recommendedName>
</protein>
<keyword evidence="6 12" id="KW-1015">Disulfide bond</keyword>
<evidence type="ECO:0000256" key="12">
    <source>
        <dbReference type="PIRSR" id="PIRSR601382-3"/>
    </source>
</evidence>
<evidence type="ECO:0000313" key="17">
    <source>
        <dbReference type="Proteomes" id="UP000053558"/>
    </source>
</evidence>
<keyword evidence="5 13" id="KW-0378">Hydrolase</keyword>
<dbReference type="GO" id="GO:0005509">
    <property type="term" value="F:calcium ion binding"/>
    <property type="evidence" value="ECO:0007669"/>
    <property type="project" value="InterPro"/>
</dbReference>
<dbReference type="InterPro" id="IPR036026">
    <property type="entry name" value="Seven-hairpin_glycosidases"/>
</dbReference>
<sequence length="535" mass="59298">MSLRRLAIAAFSLSAGVSSVRAEPVQKASLTVPSNYTGNLDTIKQIFNTTYAAYLQYAFPRDELLPLTKNGTDDLFGWSATIADGLDTMWILGYTDLFEQGVDQIAKTNFNVSAGEQVGGLPGDQAYLFDATIRYIAGFLSAYELSGQKYPVLVEKAKEIADNMAYAWVDGNKMPYNTVYLGNHSVQVDSTNVAQVGTLTLEWGLLSNYTNNATYRHLVEESVLYLASLPDPLNGIPAQALWPNGTFIGDYVTWSGGTDSYLEYLIKYARLTNTDDNTYADTWATAVDSSIDKLLKRSTVDNWLYLADYTNKTILHVGSHLGCFYGGNWILGGKMLNNDTIYNYGLELTDACFNTYYGTATGIGPETFAYISSDGNYTGSNITAQEVAFYNEHGYYVTDPGYYQRPEVLESNFYAWRATGDTKYLDNAVEALNAFQKYLPSTVGWACLNNVTDVHGTQYNEQEAYFFAEVLKYLYLTFDDPSNISIDEYVFNTECHPFKAPAAKSQYGSGKLNAPSQQPFETTSGPIPEVSSSHN</sequence>
<dbReference type="GO" id="GO:0036503">
    <property type="term" value="P:ERAD pathway"/>
    <property type="evidence" value="ECO:0007669"/>
    <property type="project" value="UniProtKB-ARBA"/>
</dbReference>
<dbReference type="PANTHER" id="PTHR11742:SF101">
    <property type="entry name" value="MANNOSYL-OLIGOSACCHARIDE ALPHA-1,2-MANNOSIDASE 1B"/>
    <property type="match status" value="1"/>
</dbReference>
<proteinExistence type="inferred from homology"/>
<comment type="cofactor">
    <cofactor evidence="1 11">
        <name>Ca(2+)</name>
        <dbReference type="ChEBI" id="CHEBI:29108"/>
    </cofactor>
</comment>
<dbReference type="Pfam" id="PF01532">
    <property type="entry name" value="Glyco_hydro_47"/>
    <property type="match status" value="1"/>
</dbReference>
<comment type="pathway">
    <text evidence="2">Protein modification; protein glycosylation.</text>
</comment>
<dbReference type="OrthoDB" id="8118055at2759"/>
<evidence type="ECO:0000256" key="15">
    <source>
        <dbReference type="SAM" id="SignalP"/>
    </source>
</evidence>
<evidence type="ECO:0000256" key="1">
    <source>
        <dbReference type="ARBA" id="ARBA00001913"/>
    </source>
</evidence>
<comment type="similarity">
    <text evidence="3 13">Belongs to the glycosyl hydrolase 47 family.</text>
</comment>
<dbReference type="GO" id="GO:0016020">
    <property type="term" value="C:membrane"/>
    <property type="evidence" value="ECO:0007669"/>
    <property type="project" value="InterPro"/>
</dbReference>
<evidence type="ECO:0000256" key="6">
    <source>
        <dbReference type="ARBA" id="ARBA00023157"/>
    </source>
</evidence>
<evidence type="ECO:0000256" key="3">
    <source>
        <dbReference type="ARBA" id="ARBA00007658"/>
    </source>
</evidence>
<feature type="signal peptide" evidence="15">
    <location>
        <begin position="1"/>
        <end position="22"/>
    </location>
</feature>
<keyword evidence="11" id="KW-0106">Calcium</keyword>
<keyword evidence="4 15" id="KW-0732">Signal</keyword>
<feature type="region of interest" description="Disordered" evidence="14">
    <location>
        <begin position="503"/>
        <end position="535"/>
    </location>
</feature>
<dbReference type="GO" id="GO:0004571">
    <property type="term" value="F:mannosyl-oligosaccharide 1,2-alpha-mannosidase activity"/>
    <property type="evidence" value="ECO:0007669"/>
    <property type="project" value="UniProtKB-EC"/>
</dbReference>
<dbReference type="AlphaFoldDB" id="A0A5M3MGK8"/>
<reference evidence="17" key="1">
    <citation type="journal article" date="2012" name="Science">
        <title>The Paleozoic origin of enzymatic lignin decomposition reconstructed from 31 fungal genomes.</title>
        <authorList>
            <person name="Floudas D."/>
            <person name="Binder M."/>
            <person name="Riley R."/>
            <person name="Barry K."/>
            <person name="Blanchette R.A."/>
            <person name="Henrissat B."/>
            <person name="Martinez A.T."/>
            <person name="Otillar R."/>
            <person name="Spatafora J.W."/>
            <person name="Yadav J.S."/>
            <person name="Aerts A."/>
            <person name="Benoit I."/>
            <person name="Boyd A."/>
            <person name="Carlson A."/>
            <person name="Copeland A."/>
            <person name="Coutinho P.M."/>
            <person name="de Vries R.P."/>
            <person name="Ferreira P."/>
            <person name="Findley K."/>
            <person name="Foster B."/>
            <person name="Gaskell J."/>
            <person name="Glotzer D."/>
            <person name="Gorecki P."/>
            <person name="Heitman J."/>
            <person name="Hesse C."/>
            <person name="Hori C."/>
            <person name="Igarashi K."/>
            <person name="Jurgens J.A."/>
            <person name="Kallen N."/>
            <person name="Kersten P."/>
            <person name="Kohler A."/>
            <person name="Kuees U."/>
            <person name="Kumar T.K.A."/>
            <person name="Kuo A."/>
            <person name="LaButti K."/>
            <person name="Larrondo L.F."/>
            <person name="Lindquist E."/>
            <person name="Ling A."/>
            <person name="Lombard V."/>
            <person name="Lucas S."/>
            <person name="Lundell T."/>
            <person name="Martin R."/>
            <person name="McLaughlin D.J."/>
            <person name="Morgenstern I."/>
            <person name="Morin E."/>
            <person name="Murat C."/>
            <person name="Nagy L.G."/>
            <person name="Nolan M."/>
            <person name="Ohm R.A."/>
            <person name="Patyshakuliyeva A."/>
            <person name="Rokas A."/>
            <person name="Ruiz-Duenas F.J."/>
            <person name="Sabat G."/>
            <person name="Salamov A."/>
            <person name="Samejima M."/>
            <person name="Schmutz J."/>
            <person name="Slot J.C."/>
            <person name="St John F."/>
            <person name="Stenlid J."/>
            <person name="Sun H."/>
            <person name="Sun S."/>
            <person name="Syed K."/>
            <person name="Tsang A."/>
            <person name="Wiebenga A."/>
            <person name="Young D."/>
            <person name="Pisabarro A."/>
            <person name="Eastwood D.C."/>
            <person name="Martin F."/>
            <person name="Cullen D."/>
            <person name="Grigoriev I.V."/>
            <person name="Hibbett D.S."/>
        </authorList>
    </citation>
    <scope>NUCLEOTIDE SEQUENCE [LARGE SCALE GENOMIC DNA]</scope>
    <source>
        <strain evidence="17">RWD-64-598 SS2</strain>
    </source>
</reference>
<dbReference type="Gene3D" id="1.50.10.10">
    <property type="match status" value="1"/>
</dbReference>